<keyword evidence="1" id="KW-0472">Membrane</keyword>
<feature type="transmembrane region" description="Helical" evidence="1">
    <location>
        <begin position="40"/>
        <end position="62"/>
    </location>
</feature>
<name>A0A2S0RE26_9FLAO</name>
<keyword evidence="4" id="KW-1185">Reference proteome</keyword>
<evidence type="ECO:0000259" key="2">
    <source>
        <dbReference type="Pfam" id="PF11127"/>
    </source>
</evidence>
<keyword evidence="1" id="KW-1133">Transmembrane helix</keyword>
<dbReference type="AlphaFoldDB" id="A0A2S0RE26"/>
<dbReference type="Pfam" id="PF11127">
    <property type="entry name" value="YgaP-like_TM"/>
    <property type="match status" value="1"/>
</dbReference>
<dbReference type="InterPro" id="IPR021309">
    <property type="entry name" value="YgaP-like_TM"/>
</dbReference>
<proteinExistence type="predicted"/>
<dbReference type="KEGG" id="fmg:HYN48_08945"/>
<keyword evidence="1" id="KW-0812">Transmembrane</keyword>
<organism evidence="3 4">
    <name type="scientific">Flavobacterium magnum</name>
    <dbReference type="NCBI Taxonomy" id="2162713"/>
    <lineage>
        <taxon>Bacteria</taxon>
        <taxon>Pseudomonadati</taxon>
        <taxon>Bacteroidota</taxon>
        <taxon>Flavobacteriia</taxon>
        <taxon>Flavobacteriales</taxon>
        <taxon>Flavobacteriaceae</taxon>
        <taxon>Flavobacterium</taxon>
    </lineage>
</organism>
<reference evidence="3 4" key="1">
    <citation type="submission" date="2018-04" db="EMBL/GenBank/DDBJ databases">
        <title>Genome sequencing of Flavobacterium sp. HYN0048.</title>
        <authorList>
            <person name="Yi H."/>
            <person name="Baek C."/>
        </authorList>
    </citation>
    <scope>NUCLEOTIDE SEQUENCE [LARGE SCALE GENOMIC DNA]</scope>
    <source>
        <strain evidence="3 4">HYN0048</strain>
    </source>
</reference>
<protein>
    <submittedName>
        <fullName evidence="3">DUF2892 domain-containing protein</fullName>
    </submittedName>
</protein>
<dbReference type="OrthoDB" id="9804804at2"/>
<gene>
    <name evidence="3" type="ORF">HYN48_08945</name>
</gene>
<evidence type="ECO:0000313" key="3">
    <source>
        <dbReference type="EMBL" id="AWA30197.1"/>
    </source>
</evidence>
<dbReference type="EMBL" id="CP028811">
    <property type="protein sequence ID" value="AWA30197.1"/>
    <property type="molecule type" value="Genomic_DNA"/>
</dbReference>
<sequence length="73" mass="8278">MKKNVGKSDMIVRFILGSILLILSFTDVSPDELLDDLFAITGVYLLLTGLIRYCLVYFFLGLSSYSKGRTKMY</sequence>
<dbReference type="Proteomes" id="UP000244193">
    <property type="component" value="Chromosome"/>
</dbReference>
<feature type="domain" description="Inner membrane protein YgaP-like transmembrane" evidence="2">
    <location>
        <begin position="1"/>
        <end position="66"/>
    </location>
</feature>
<dbReference type="RefSeq" id="WP_108370812.1">
    <property type="nucleotide sequence ID" value="NZ_CP028811.1"/>
</dbReference>
<evidence type="ECO:0000256" key="1">
    <source>
        <dbReference type="SAM" id="Phobius"/>
    </source>
</evidence>
<evidence type="ECO:0000313" key="4">
    <source>
        <dbReference type="Proteomes" id="UP000244193"/>
    </source>
</evidence>
<accession>A0A2S0RE26</accession>